<reference evidence="2 3" key="1">
    <citation type="submission" date="2023-02" db="EMBL/GenBank/DDBJ databases">
        <title>Dictyobacter halimunensis sp. nov., a new member of the class Ktedonobacteria from forest soil in a geothermal area.</title>
        <authorList>
            <person name="Rachmania M.K."/>
            <person name="Ningsih F."/>
            <person name="Sakai Y."/>
            <person name="Yabe S."/>
            <person name="Yokota A."/>
            <person name="Sjamsuridzal W."/>
        </authorList>
    </citation>
    <scope>NUCLEOTIDE SEQUENCE [LARGE SCALE GENOMIC DNA]</scope>
    <source>
        <strain evidence="2 3">S3.2.2.5</strain>
    </source>
</reference>
<accession>A0ABQ6FX65</accession>
<name>A0ABQ6FX65_9CHLR</name>
<dbReference type="Proteomes" id="UP001344906">
    <property type="component" value="Unassembled WGS sequence"/>
</dbReference>
<dbReference type="SUPFAM" id="SSF82171">
    <property type="entry name" value="DPP6 N-terminal domain-like"/>
    <property type="match status" value="1"/>
</dbReference>
<proteinExistence type="predicted"/>
<sequence>MPALPATEHHQYVIYTLMRAGQQSLVRYDPENGQKMTLVQLDSDDYTVDARVSPDGEWILLKRSAYQGRQALQLVRIDGSYLQTLYCAPFISNFLLSPDQRYVVFGRPYENLRYNGISTYSIDLLRGTLRLVLRQPVDQSGYEPLKWAGNHSLYMTESLTGVGGGGPFPLRDRFNLYLLRDVGLDQSQQATNLKLLLTTPDPCACLDMDVTPDNASAITSTCTMASDSQSTAQTGPARIQIQSLHGGSARVIYSLPDRAIIYVRAISPTTLLFVVGNLRYTFAASSFTLDPHDEEQNGLWTIHTDGTALTRISTAAPGSTSDFPQFAYTADGILARDNHHYVVLNRTPGSHGIASSIVIGTLIPHNKQTTIETTQPSDQLHLIGWAETPYVRTSHPISPTPRTIRSRTLPPDESVVIGWGRRDGLARHRRAQPPQSGGAPDS</sequence>
<gene>
    <name evidence="2" type="ORF">KDH_50640</name>
</gene>
<evidence type="ECO:0000313" key="3">
    <source>
        <dbReference type="Proteomes" id="UP001344906"/>
    </source>
</evidence>
<evidence type="ECO:0000313" key="2">
    <source>
        <dbReference type="EMBL" id="GLV58231.1"/>
    </source>
</evidence>
<keyword evidence="3" id="KW-1185">Reference proteome</keyword>
<feature type="region of interest" description="Disordered" evidence="1">
    <location>
        <begin position="415"/>
        <end position="442"/>
    </location>
</feature>
<dbReference type="Gene3D" id="2.120.10.30">
    <property type="entry name" value="TolB, C-terminal domain"/>
    <property type="match status" value="1"/>
</dbReference>
<protein>
    <recommendedName>
        <fullName evidence="4">Lipoprotein LpqB beta-propeller domain-containing protein</fullName>
    </recommendedName>
</protein>
<dbReference type="EMBL" id="BSRI01000002">
    <property type="protein sequence ID" value="GLV58231.1"/>
    <property type="molecule type" value="Genomic_DNA"/>
</dbReference>
<evidence type="ECO:0008006" key="4">
    <source>
        <dbReference type="Google" id="ProtNLM"/>
    </source>
</evidence>
<dbReference type="InterPro" id="IPR011042">
    <property type="entry name" value="6-blade_b-propeller_TolB-like"/>
</dbReference>
<evidence type="ECO:0000256" key="1">
    <source>
        <dbReference type="SAM" id="MobiDB-lite"/>
    </source>
</evidence>
<organism evidence="2 3">
    <name type="scientific">Dictyobacter halimunensis</name>
    <dbReference type="NCBI Taxonomy" id="3026934"/>
    <lineage>
        <taxon>Bacteria</taxon>
        <taxon>Bacillati</taxon>
        <taxon>Chloroflexota</taxon>
        <taxon>Ktedonobacteria</taxon>
        <taxon>Ktedonobacterales</taxon>
        <taxon>Dictyobacteraceae</taxon>
        <taxon>Dictyobacter</taxon>
    </lineage>
</organism>
<comment type="caution">
    <text evidence="2">The sequence shown here is derived from an EMBL/GenBank/DDBJ whole genome shotgun (WGS) entry which is preliminary data.</text>
</comment>